<organism evidence="1 2">
    <name type="scientific">Fontibacter flavus</name>
    <dbReference type="NCBI Taxonomy" id="654838"/>
    <lineage>
        <taxon>Bacteria</taxon>
        <taxon>Pseudomonadati</taxon>
        <taxon>Bacteroidota</taxon>
        <taxon>Cytophagia</taxon>
        <taxon>Cytophagales</taxon>
        <taxon>Cyclobacteriaceae</taxon>
        <taxon>Fontibacter</taxon>
    </lineage>
</organism>
<proteinExistence type="predicted"/>
<dbReference type="NCBIfam" id="NF041811">
    <property type="entry name" value="Avs1c"/>
    <property type="match status" value="1"/>
</dbReference>
<evidence type="ECO:0000313" key="1">
    <source>
        <dbReference type="EMBL" id="MFC0261380.1"/>
    </source>
</evidence>
<keyword evidence="2" id="KW-1185">Reference proteome</keyword>
<accession>A0ABV6FND8</accession>
<comment type="caution">
    <text evidence="1">The sequence shown here is derived from an EMBL/GenBank/DDBJ whole genome shotgun (WGS) entry which is preliminary data.</text>
</comment>
<name>A0ABV6FND8_9BACT</name>
<dbReference type="RefSeq" id="WP_377064168.1">
    <property type="nucleotide sequence ID" value="NZ_JBHLWI010000003.1"/>
</dbReference>
<gene>
    <name evidence="1" type="primary">avs1c</name>
    <name evidence="1" type="ORF">ACFFIP_01710</name>
</gene>
<protein>
    <submittedName>
        <fullName evidence="1">AVAST type 1 anti-phage system protein Avs1c</fullName>
    </submittedName>
</protein>
<reference evidence="1 2" key="1">
    <citation type="submission" date="2024-09" db="EMBL/GenBank/DDBJ databases">
        <authorList>
            <person name="Sun Q."/>
            <person name="Mori K."/>
        </authorList>
    </citation>
    <scope>NUCLEOTIDE SEQUENCE [LARGE SCALE GENOMIC DNA]</scope>
    <source>
        <strain evidence="1 2">CCM 7650</strain>
    </source>
</reference>
<dbReference type="EMBL" id="JBHLWI010000003">
    <property type="protein sequence ID" value="MFC0261380.1"/>
    <property type="molecule type" value="Genomic_DNA"/>
</dbReference>
<evidence type="ECO:0000313" key="2">
    <source>
        <dbReference type="Proteomes" id="UP001589797"/>
    </source>
</evidence>
<dbReference type="Proteomes" id="UP001589797">
    <property type="component" value="Unassembled WGS sequence"/>
</dbReference>
<sequence>MFEPRGYYIKSRKEFERNLNTTAELARNGRLVFSEQSRKGIESLMKVRVLPNARINLSTINELVRATTMMTGMKNFNNVKNEET</sequence>